<feature type="binding site" evidence="12">
    <location>
        <position position="25"/>
    </location>
    <ligand>
        <name>Mg(2+)</name>
        <dbReference type="ChEBI" id="CHEBI:18420"/>
    </ligand>
</feature>
<evidence type="ECO:0000256" key="12">
    <source>
        <dbReference type="HAMAP-Rule" id="MF_01261"/>
    </source>
</evidence>
<dbReference type="GO" id="GO:0016791">
    <property type="term" value="F:phosphatase activity"/>
    <property type="evidence" value="ECO:0007669"/>
    <property type="project" value="UniProtKB-UniRule"/>
</dbReference>
<accession>I8I5H0</accession>
<comment type="catalytic activity">
    <reaction evidence="12">
        <text>a tRNA precursor + 2 CTP + ATP = a tRNA with a 3' CCA end + 3 diphosphate</text>
        <dbReference type="Rhea" id="RHEA:14433"/>
        <dbReference type="Rhea" id="RHEA-COMP:10465"/>
        <dbReference type="Rhea" id="RHEA-COMP:10468"/>
        <dbReference type="ChEBI" id="CHEBI:30616"/>
        <dbReference type="ChEBI" id="CHEBI:33019"/>
        <dbReference type="ChEBI" id="CHEBI:37563"/>
        <dbReference type="ChEBI" id="CHEBI:74896"/>
        <dbReference type="ChEBI" id="CHEBI:83071"/>
        <dbReference type="EC" id="2.7.7.72"/>
    </reaction>
</comment>
<dbReference type="STRING" id="1172194.WQQ_18230"/>
<evidence type="ECO:0000256" key="1">
    <source>
        <dbReference type="ARBA" id="ARBA00022596"/>
    </source>
</evidence>
<evidence type="ECO:0000256" key="4">
    <source>
        <dbReference type="ARBA" id="ARBA00022695"/>
    </source>
</evidence>
<keyword evidence="11 12" id="KW-0694">RNA-binding</keyword>
<evidence type="ECO:0000256" key="6">
    <source>
        <dbReference type="ARBA" id="ARBA00022741"/>
    </source>
</evidence>
<feature type="binding site" evidence="12">
    <location>
        <position position="141"/>
    </location>
    <ligand>
        <name>ATP</name>
        <dbReference type="ChEBI" id="CHEBI:30616"/>
    </ligand>
</feature>
<evidence type="ECO:0000256" key="11">
    <source>
        <dbReference type="ARBA" id="ARBA00022884"/>
    </source>
</evidence>
<dbReference type="PROSITE" id="PS51831">
    <property type="entry name" value="HD"/>
    <property type="match status" value="1"/>
</dbReference>
<comment type="similarity">
    <text evidence="12">Belongs to the tRNA nucleotidyltransferase/poly(A) polymerase family. Bacterial CCA-adding enzyme type 1 subfamily.</text>
</comment>
<dbReference type="PIRSF" id="PIRSF000813">
    <property type="entry name" value="CCA_bact"/>
    <property type="match status" value="1"/>
</dbReference>
<feature type="binding site" evidence="12">
    <location>
        <position position="15"/>
    </location>
    <ligand>
        <name>ATP</name>
        <dbReference type="ChEBI" id="CHEBI:30616"/>
    </ligand>
</feature>
<comment type="function">
    <text evidence="12">Catalyzes the addition and repair of the essential 3'-terminal CCA sequence in tRNAs without using a nucleic acid template. Adds these three nucleotides in the order of C, C, and A to the tRNA nucleotide-73, using CTP and ATP as substrates and producing inorganic pyrophosphate. tRNA 3'-terminal CCA addition is required both for tRNA processing and repair. Also involved in tRNA surveillance by mediating tandem CCA addition to generate a CCACCA at the 3' terminus of unstable tRNAs. While stable tRNAs receive only 3'-terminal CCA, unstable tRNAs are marked with CCACCA and rapidly degraded.</text>
</comment>
<dbReference type="EC" id="2.7.7.72" evidence="12"/>
<dbReference type="Proteomes" id="UP000003704">
    <property type="component" value="Unassembled WGS sequence"/>
</dbReference>
<keyword evidence="4 12" id="KW-0548">Nucleotidyltransferase</keyword>
<dbReference type="EC" id="3.1.3.-" evidence="12"/>
<keyword evidence="2 12" id="KW-0808">Transferase</keyword>
<comment type="cofactor">
    <cofactor evidence="12">
        <name>Ni(2+)</name>
        <dbReference type="ChEBI" id="CHEBI:49786"/>
    </cofactor>
    <text evidence="12">Nickel for phosphatase activity.</text>
</comment>
<dbReference type="GO" id="GO:0005524">
    <property type="term" value="F:ATP binding"/>
    <property type="evidence" value="ECO:0007669"/>
    <property type="project" value="UniProtKB-UniRule"/>
</dbReference>
<dbReference type="GO" id="GO:0004810">
    <property type="term" value="F:CCA tRNA nucleotidyltransferase activity"/>
    <property type="evidence" value="ECO:0007669"/>
    <property type="project" value="UniProtKB-UniRule"/>
</dbReference>
<dbReference type="PATRIC" id="fig|1172194.4.peg.1764"/>
<evidence type="ECO:0000313" key="14">
    <source>
        <dbReference type="EMBL" id="EIT71686.1"/>
    </source>
</evidence>
<dbReference type="InterPro" id="IPR043519">
    <property type="entry name" value="NT_sf"/>
</dbReference>
<dbReference type="SUPFAM" id="SSF81891">
    <property type="entry name" value="Poly A polymerase C-terminal region-like"/>
    <property type="match status" value="1"/>
</dbReference>
<keyword evidence="5 12" id="KW-0479">Metal-binding</keyword>
<evidence type="ECO:0000256" key="8">
    <source>
        <dbReference type="ARBA" id="ARBA00022801"/>
    </source>
</evidence>
<feature type="binding site" evidence="12">
    <location>
        <position position="27"/>
    </location>
    <ligand>
        <name>Mg(2+)</name>
        <dbReference type="ChEBI" id="CHEBI:18420"/>
    </ligand>
</feature>
<comment type="catalytic activity">
    <reaction evidence="12">
        <text>a tRNA with a 3' CCA end + 2 CTP + ATP = a tRNA with a 3' CCACCA end + 3 diphosphate</text>
        <dbReference type="Rhea" id="RHEA:76235"/>
        <dbReference type="Rhea" id="RHEA-COMP:10468"/>
        <dbReference type="Rhea" id="RHEA-COMP:18655"/>
        <dbReference type="ChEBI" id="CHEBI:30616"/>
        <dbReference type="ChEBI" id="CHEBI:33019"/>
        <dbReference type="ChEBI" id="CHEBI:37563"/>
        <dbReference type="ChEBI" id="CHEBI:83071"/>
        <dbReference type="ChEBI" id="CHEBI:195187"/>
    </reaction>
</comment>
<feature type="binding site" evidence="12">
    <location>
        <position position="95"/>
    </location>
    <ligand>
        <name>CTP</name>
        <dbReference type="ChEBI" id="CHEBI:37563"/>
    </ligand>
</feature>
<keyword evidence="1 12" id="KW-0533">Nickel</keyword>
<sequence>MKAGIKKYLVGGAVRDALIGRTVTERDWVVVGSTQDEMVAAGYRPVGRDFPVFIDPETGEEHALARTERKSGRGYRGFVTDASPAVTLEEDLMRRDLTVNAMAQDEDGRIIDPYGGRADLEAKVLRHVSASFTEDPVRILRLARFHARYAPRGFTVAAETQALLKRMVEAGEADDLVPERVWKETERALMESDQPSVFFEDLEASGALARVMPEVAALRGVPQRADYHPEVDTLRHTLMAVDASVRHRFALPVRVSALLHDLGKAATPVSEWPSHRMHEERGLPLVAAFCERLRVPNPCRELALAVTRDHLNVHRARELRPATLLALLDRLGAFRKSGEGFEQALQSCLCDARGRLGLEDCEYPAVDYLRRAREVALTIQAGEVMRDGFQGPAISEQIKLRREQALKRWKQSDPTVQDGSAT</sequence>
<evidence type="ECO:0000259" key="13">
    <source>
        <dbReference type="PROSITE" id="PS51831"/>
    </source>
</evidence>
<keyword evidence="15" id="KW-1185">Reference proteome</keyword>
<dbReference type="PANTHER" id="PTHR47545">
    <property type="entry name" value="MULTIFUNCTIONAL CCA PROTEIN"/>
    <property type="match status" value="1"/>
</dbReference>
<dbReference type="InterPro" id="IPR050124">
    <property type="entry name" value="tRNA_CCA-adding_enzyme"/>
</dbReference>
<dbReference type="Gene3D" id="3.30.460.10">
    <property type="entry name" value="Beta Polymerase, domain 2"/>
    <property type="match status" value="1"/>
</dbReference>
<dbReference type="InterPro" id="IPR006674">
    <property type="entry name" value="HD_domain"/>
</dbReference>
<dbReference type="Pfam" id="PF01743">
    <property type="entry name" value="PolyA_pol"/>
    <property type="match status" value="1"/>
</dbReference>
<proteinExistence type="inferred from homology"/>
<feature type="binding site" evidence="12">
    <location>
        <position position="141"/>
    </location>
    <ligand>
        <name>CTP</name>
        <dbReference type="ChEBI" id="CHEBI:37563"/>
    </ligand>
</feature>
<dbReference type="Pfam" id="PF01966">
    <property type="entry name" value="HD"/>
    <property type="match status" value="1"/>
</dbReference>
<dbReference type="GO" id="GO:0004112">
    <property type="term" value="F:cyclic-nucleotide phosphodiesterase activity"/>
    <property type="evidence" value="ECO:0007669"/>
    <property type="project" value="UniProtKB-UniRule"/>
</dbReference>
<feature type="binding site" evidence="12">
    <location>
        <position position="144"/>
    </location>
    <ligand>
        <name>ATP</name>
        <dbReference type="ChEBI" id="CHEBI:30616"/>
    </ligand>
</feature>
<keyword evidence="10 12" id="KW-0460">Magnesium</keyword>
<feature type="domain" description="HD" evidence="13">
    <location>
        <begin position="233"/>
        <end position="334"/>
    </location>
</feature>
<evidence type="ECO:0000256" key="3">
    <source>
        <dbReference type="ARBA" id="ARBA00022694"/>
    </source>
</evidence>
<feature type="binding site" evidence="12">
    <location>
        <position position="15"/>
    </location>
    <ligand>
        <name>CTP</name>
        <dbReference type="ChEBI" id="CHEBI:37563"/>
    </ligand>
</feature>
<feature type="binding site" evidence="12">
    <location>
        <position position="95"/>
    </location>
    <ligand>
        <name>ATP</name>
        <dbReference type="ChEBI" id="CHEBI:30616"/>
    </ligand>
</feature>
<dbReference type="GO" id="GO:0000049">
    <property type="term" value="F:tRNA binding"/>
    <property type="evidence" value="ECO:0007669"/>
    <property type="project" value="UniProtKB-UniRule"/>
</dbReference>
<name>I8I5H0_9GAMM</name>
<dbReference type="PANTHER" id="PTHR47545:SF1">
    <property type="entry name" value="MULTIFUNCTIONAL CCA PROTEIN"/>
    <property type="match status" value="1"/>
</dbReference>
<feature type="binding site" evidence="12">
    <location>
        <position position="12"/>
    </location>
    <ligand>
        <name>CTP</name>
        <dbReference type="ChEBI" id="CHEBI:37563"/>
    </ligand>
</feature>
<dbReference type="InterPro" id="IPR003607">
    <property type="entry name" value="HD/PDEase_dom"/>
</dbReference>
<protein>
    <recommendedName>
        <fullName evidence="12">Multifunctional CCA protein</fullName>
    </recommendedName>
    <domain>
        <recommendedName>
            <fullName evidence="12">CCA-adding enzyme</fullName>
            <ecNumber evidence="12">2.7.7.72</ecNumber>
        </recommendedName>
        <alternativeName>
            <fullName evidence="12">CCA tRNA nucleotidyltransferase</fullName>
        </alternativeName>
        <alternativeName>
            <fullName evidence="12">tRNA CCA-pyrophosphorylase</fullName>
        </alternativeName>
        <alternativeName>
            <fullName evidence="12">tRNA adenylyl-/cytidylyl-transferase</fullName>
        </alternativeName>
        <alternativeName>
            <fullName evidence="12">tRNA nucleotidyltransferase</fullName>
        </alternativeName>
        <alternativeName>
            <fullName evidence="12">tRNA-NT</fullName>
        </alternativeName>
    </domain>
    <domain>
        <recommendedName>
            <fullName evidence="12">2'-nucleotidase</fullName>
            <ecNumber evidence="12">3.1.3.-</ecNumber>
        </recommendedName>
    </domain>
    <domain>
        <recommendedName>
            <fullName evidence="12">2',3'-cyclic phosphodiesterase</fullName>
            <ecNumber evidence="12">3.1.4.-</ecNumber>
        </recommendedName>
    </domain>
    <domain>
        <recommendedName>
            <fullName evidence="12">Phosphatase</fullName>
        </recommendedName>
    </domain>
</protein>
<dbReference type="Pfam" id="PF12627">
    <property type="entry name" value="PolyA_pol_RNAbd"/>
    <property type="match status" value="1"/>
</dbReference>
<dbReference type="SUPFAM" id="SSF81301">
    <property type="entry name" value="Nucleotidyltransferase"/>
    <property type="match status" value="1"/>
</dbReference>
<reference evidence="14 15" key="1">
    <citation type="journal article" date="2012" name="J. Bacteriol.">
        <title>Genome Sequence of n-Alkane-Degrading Hydrocarboniphaga effusa Strain AP103T (ATCC BAA-332T).</title>
        <authorList>
            <person name="Chang H.K."/>
            <person name="Zylstra G.J."/>
            <person name="Chae J.C."/>
        </authorList>
    </citation>
    <scope>NUCLEOTIDE SEQUENCE [LARGE SCALE GENOMIC DNA]</scope>
    <source>
        <strain evidence="14 15">AP103</strain>
    </source>
</reference>
<dbReference type="EC" id="3.1.4.-" evidence="12"/>
<dbReference type="RefSeq" id="WP_007184772.1">
    <property type="nucleotide sequence ID" value="NZ_AKGD01000001.1"/>
</dbReference>
<comment type="caution">
    <text evidence="14">The sequence shown here is derived from an EMBL/GenBank/DDBJ whole genome shotgun (WGS) entry which is preliminary data.</text>
</comment>
<dbReference type="AlphaFoldDB" id="I8I5H0"/>
<feature type="binding site" evidence="12">
    <location>
        <position position="12"/>
    </location>
    <ligand>
        <name>ATP</name>
        <dbReference type="ChEBI" id="CHEBI:30616"/>
    </ligand>
</feature>
<keyword evidence="12" id="KW-0511">Multifunctional enzyme</keyword>
<organism evidence="14 15">
    <name type="scientific">Hydrocarboniphaga effusa AP103</name>
    <dbReference type="NCBI Taxonomy" id="1172194"/>
    <lineage>
        <taxon>Bacteria</taxon>
        <taxon>Pseudomonadati</taxon>
        <taxon>Pseudomonadota</taxon>
        <taxon>Gammaproteobacteria</taxon>
        <taxon>Nevskiales</taxon>
        <taxon>Nevskiaceae</taxon>
        <taxon>Hydrocarboniphaga</taxon>
    </lineage>
</organism>
<comment type="subunit">
    <text evidence="12">Monomer. Can also form homodimers and oligomers.</text>
</comment>
<dbReference type="EMBL" id="AKGD01000001">
    <property type="protein sequence ID" value="EIT71686.1"/>
    <property type="molecule type" value="Genomic_DNA"/>
</dbReference>
<dbReference type="Gene3D" id="1.10.3090.10">
    <property type="entry name" value="cca-adding enzyme, domain 2"/>
    <property type="match status" value="1"/>
</dbReference>
<evidence type="ECO:0000313" key="15">
    <source>
        <dbReference type="Proteomes" id="UP000003704"/>
    </source>
</evidence>
<dbReference type="HAMAP" id="MF_01261">
    <property type="entry name" value="CCA_bact_type1"/>
    <property type="match status" value="1"/>
</dbReference>
<dbReference type="GO" id="GO:0042245">
    <property type="term" value="P:RNA repair"/>
    <property type="evidence" value="ECO:0007669"/>
    <property type="project" value="UniProtKB-KW"/>
</dbReference>
<dbReference type="GO" id="GO:0001680">
    <property type="term" value="P:tRNA 3'-terminal CCA addition"/>
    <property type="evidence" value="ECO:0007669"/>
    <property type="project" value="UniProtKB-UniRule"/>
</dbReference>
<dbReference type="GO" id="GO:0160016">
    <property type="term" value="F:CCACCA tRNA nucleotidyltransferase activity"/>
    <property type="evidence" value="ECO:0007669"/>
    <property type="project" value="RHEA"/>
</dbReference>
<evidence type="ECO:0000256" key="9">
    <source>
        <dbReference type="ARBA" id="ARBA00022840"/>
    </source>
</evidence>
<keyword evidence="8 12" id="KW-0378">Hydrolase</keyword>
<evidence type="ECO:0000256" key="2">
    <source>
        <dbReference type="ARBA" id="ARBA00022679"/>
    </source>
</evidence>
<evidence type="ECO:0000256" key="5">
    <source>
        <dbReference type="ARBA" id="ARBA00022723"/>
    </source>
</evidence>
<keyword evidence="3 12" id="KW-0819">tRNA processing</keyword>
<keyword evidence="7 12" id="KW-0692">RNA repair</keyword>
<evidence type="ECO:0000256" key="7">
    <source>
        <dbReference type="ARBA" id="ARBA00022800"/>
    </source>
</evidence>
<comment type="domain">
    <text evidence="12">Comprises two domains: an N-terminal domain containing the nucleotidyltransferase activity and a C-terminal HD domain associated with both phosphodiesterase and phosphatase activities.</text>
</comment>
<gene>
    <name evidence="12" type="primary">cca</name>
    <name evidence="14" type="ORF">WQQ_18230</name>
</gene>
<dbReference type="NCBIfam" id="NF008137">
    <property type="entry name" value="PRK10885.1"/>
    <property type="match status" value="1"/>
</dbReference>
<dbReference type="CDD" id="cd05398">
    <property type="entry name" value="NT_ClassII-CCAase"/>
    <property type="match status" value="1"/>
</dbReference>
<dbReference type="InterPro" id="IPR012006">
    <property type="entry name" value="CCA_bact"/>
</dbReference>
<dbReference type="CDD" id="cd00077">
    <property type="entry name" value="HDc"/>
    <property type="match status" value="1"/>
</dbReference>
<dbReference type="InterPro" id="IPR002646">
    <property type="entry name" value="PolA_pol_head_dom"/>
</dbReference>
<dbReference type="GO" id="GO:0000287">
    <property type="term" value="F:magnesium ion binding"/>
    <property type="evidence" value="ECO:0007669"/>
    <property type="project" value="UniProtKB-UniRule"/>
</dbReference>
<keyword evidence="9 12" id="KW-0067">ATP-binding</keyword>
<comment type="miscellaneous">
    <text evidence="12">A single active site specifically recognizes both ATP and CTP and is responsible for their addition.</text>
</comment>
<keyword evidence="6 12" id="KW-0547">Nucleotide-binding</keyword>
<feature type="binding site" evidence="12">
    <location>
        <position position="144"/>
    </location>
    <ligand>
        <name>CTP</name>
        <dbReference type="ChEBI" id="CHEBI:37563"/>
    </ligand>
</feature>
<evidence type="ECO:0000256" key="10">
    <source>
        <dbReference type="ARBA" id="ARBA00022842"/>
    </source>
</evidence>
<comment type="cofactor">
    <cofactor evidence="12">
        <name>Mg(2+)</name>
        <dbReference type="ChEBI" id="CHEBI:18420"/>
    </cofactor>
    <text evidence="12">Magnesium is required for nucleotidyltransferase activity.</text>
</comment>
<dbReference type="InterPro" id="IPR032828">
    <property type="entry name" value="PolyA_RNA-bd"/>
</dbReference>